<dbReference type="RefSeq" id="WP_066624050.1">
    <property type="nucleotide sequence ID" value="NZ_FQXL01000005.1"/>
</dbReference>
<comment type="caution">
    <text evidence="2">The sequence shown here is derived from an EMBL/GenBank/DDBJ whole genome shotgun (WGS) entry which is preliminary data.</text>
</comment>
<name>A0A162SKG3_9CLOT</name>
<dbReference type="SUPFAM" id="SSF159713">
    <property type="entry name" value="Dhaf3308-like"/>
    <property type="match status" value="1"/>
</dbReference>
<evidence type="ECO:0000313" key="3">
    <source>
        <dbReference type="Proteomes" id="UP000076603"/>
    </source>
</evidence>
<dbReference type="InterPro" id="IPR007161">
    <property type="entry name" value="DUF364"/>
</dbReference>
<dbReference type="Proteomes" id="UP000076603">
    <property type="component" value="Unassembled WGS sequence"/>
</dbReference>
<evidence type="ECO:0000313" key="2">
    <source>
        <dbReference type="EMBL" id="KZL91399.1"/>
    </source>
</evidence>
<organism evidence="2 3">
    <name type="scientific">Clostridium magnum DSM 2767</name>
    <dbReference type="NCBI Taxonomy" id="1121326"/>
    <lineage>
        <taxon>Bacteria</taxon>
        <taxon>Bacillati</taxon>
        <taxon>Bacillota</taxon>
        <taxon>Clostridia</taxon>
        <taxon>Eubacteriales</taxon>
        <taxon>Clostridiaceae</taxon>
        <taxon>Clostridium</taxon>
    </lineage>
</organism>
<keyword evidence="3" id="KW-1185">Reference proteome</keyword>
<sequence>MSQNQFYTNLFDRFKKLVEDNGLLNEEVKITGRTLTTEEAIGNTERKDFPIIKGKEKLLEADFRGVKGQAFTDMPNNFQGNLKQIVEMSLETNFDTAVYIATLNAVCRYLKITDKTVHCKDGEPENCASELVEYIKNKYGNPKIALIGFQPAMLENLGKNFKVRIVDLDTSNIGKVKYSVMVEDGSKPIDDLLNWCDIVVATGSTIANKTITNLLLDKPTIFFGTTLAGAAALMKLERFCPCSK</sequence>
<feature type="domain" description="Putative heavy-metal chelation" evidence="1">
    <location>
        <begin position="139"/>
        <end position="215"/>
    </location>
</feature>
<dbReference type="Gene3D" id="3.40.50.11590">
    <property type="match status" value="1"/>
</dbReference>
<proteinExistence type="predicted"/>
<accession>A0A162SKG3</accession>
<reference evidence="2 3" key="1">
    <citation type="submission" date="2016-04" db="EMBL/GenBank/DDBJ databases">
        <title>Genome sequence of Clostridium magnum DSM 2767.</title>
        <authorList>
            <person name="Poehlein A."/>
            <person name="Uhlig R."/>
            <person name="Fischer R."/>
            <person name="Bahl H."/>
            <person name="Daniel R."/>
        </authorList>
    </citation>
    <scope>NUCLEOTIDE SEQUENCE [LARGE SCALE GENOMIC DNA]</scope>
    <source>
        <strain evidence="2 3">DSM 2767</strain>
    </source>
</reference>
<dbReference type="Pfam" id="PF04016">
    <property type="entry name" value="DUF364"/>
    <property type="match status" value="1"/>
</dbReference>
<dbReference type="AlphaFoldDB" id="A0A162SKG3"/>
<evidence type="ECO:0000259" key="1">
    <source>
        <dbReference type="Pfam" id="PF04016"/>
    </source>
</evidence>
<protein>
    <recommendedName>
        <fullName evidence="1">Putative heavy-metal chelation domain-containing protein</fullName>
    </recommendedName>
</protein>
<dbReference type="STRING" id="1121326.CLMAG_31580"/>
<dbReference type="EMBL" id="LWAE01000003">
    <property type="protein sequence ID" value="KZL91399.1"/>
    <property type="molecule type" value="Genomic_DNA"/>
</dbReference>
<dbReference type="OrthoDB" id="3596at2"/>
<gene>
    <name evidence="2" type="ORF">CLMAG_31580</name>
</gene>
<dbReference type="PATRIC" id="fig|1121326.3.peg.3187"/>